<keyword evidence="2" id="KW-1185">Reference proteome</keyword>
<accession>A0A225DVE5</accession>
<evidence type="ECO:0000313" key="1">
    <source>
        <dbReference type="EMBL" id="OWK41596.1"/>
    </source>
</evidence>
<comment type="caution">
    <text evidence="1">The sequence shown here is derived from an EMBL/GenBank/DDBJ whole genome shotgun (WGS) entry which is preliminary data.</text>
</comment>
<dbReference type="AlphaFoldDB" id="A0A225DVE5"/>
<reference evidence="2" key="1">
    <citation type="submission" date="2017-06" db="EMBL/GenBank/DDBJ databases">
        <title>Genome analysis of Fimbriiglobus ruber SP5, the first member of the order Planctomycetales with confirmed chitinolytic capability.</title>
        <authorList>
            <person name="Ravin N.V."/>
            <person name="Rakitin A.L."/>
            <person name="Ivanova A.A."/>
            <person name="Beletsky A.V."/>
            <person name="Kulichevskaya I.S."/>
            <person name="Mardanov A.V."/>
            <person name="Dedysh S.N."/>
        </authorList>
    </citation>
    <scope>NUCLEOTIDE SEQUENCE [LARGE SCALE GENOMIC DNA]</scope>
    <source>
        <strain evidence="2">SP5</strain>
    </source>
</reference>
<proteinExistence type="predicted"/>
<protein>
    <submittedName>
        <fullName evidence="1">Uncharacterized protein</fullName>
    </submittedName>
</protein>
<name>A0A225DVE5_9BACT</name>
<sequence length="60" mass="7101">MIGRSQRKNERRSTVRCDKKVRPAIIEMLERHSEPVGWFRECVGQEVYGRHGRPFFGPVM</sequence>
<evidence type="ECO:0000313" key="2">
    <source>
        <dbReference type="Proteomes" id="UP000214646"/>
    </source>
</evidence>
<gene>
    <name evidence="1" type="ORF">FRUB_03674</name>
</gene>
<organism evidence="1 2">
    <name type="scientific">Fimbriiglobus ruber</name>
    <dbReference type="NCBI Taxonomy" id="1908690"/>
    <lineage>
        <taxon>Bacteria</taxon>
        <taxon>Pseudomonadati</taxon>
        <taxon>Planctomycetota</taxon>
        <taxon>Planctomycetia</taxon>
        <taxon>Gemmatales</taxon>
        <taxon>Gemmataceae</taxon>
        <taxon>Fimbriiglobus</taxon>
    </lineage>
</organism>
<dbReference type="Proteomes" id="UP000214646">
    <property type="component" value="Unassembled WGS sequence"/>
</dbReference>
<dbReference type="EMBL" id="NIDE01000005">
    <property type="protein sequence ID" value="OWK41596.1"/>
    <property type="molecule type" value="Genomic_DNA"/>
</dbReference>